<dbReference type="Gene3D" id="1.10.225.10">
    <property type="entry name" value="Saposin-like"/>
    <property type="match status" value="1"/>
</dbReference>
<evidence type="ECO:0000256" key="1">
    <source>
        <dbReference type="ARBA" id="ARBA00007285"/>
    </source>
</evidence>
<evidence type="ECO:0000259" key="3">
    <source>
        <dbReference type="Pfam" id="PF11938"/>
    </source>
</evidence>
<dbReference type="Proteomes" id="UP000829291">
    <property type="component" value="Chromosome 4"/>
</dbReference>
<evidence type="ECO:0000313" key="4">
    <source>
        <dbReference type="Proteomes" id="UP000829291"/>
    </source>
</evidence>
<dbReference type="RefSeq" id="XP_046593574.1">
    <property type="nucleotide sequence ID" value="XM_046737618.1"/>
</dbReference>
<accession>A0ABM3FZZ0</accession>
<feature type="transmembrane region" description="Helical" evidence="2">
    <location>
        <begin position="51"/>
        <end position="70"/>
    </location>
</feature>
<gene>
    <name evidence="5" type="primary">LOC107220994</name>
</gene>
<feature type="domain" description="DUF3456" evidence="3">
    <location>
        <begin position="82"/>
        <end position="227"/>
    </location>
</feature>
<keyword evidence="2" id="KW-0472">Membrane</keyword>
<keyword evidence="2" id="KW-0812">Transmembrane</keyword>
<comment type="similarity">
    <text evidence="1">Belongs to the canopy family.</text>
</comment>
<dbReference type="GeneID" id="107220994"/>
<dbReference type="InterPro" id="IPR021852">
    <property type="entry name" value="DUF3456"/>
</dbReference>
<dbReference type="Pfam" id="PF11938">
    <property type="entry name" value="DUF3456"/>
    <property type="match status" value="1"/>
</dbReference>
<keyword evidence="2" id="KW-1133">Transmembrane helix</keyword>
<dbReference type="PANTHER" id="PTHR13341:SF2">
    <property type="entry name" value="PROTEIN SEELE"/>
    <property type="match status" value="1"/>
</dbReference>
<reference evidence="5" key="1">
    <citation type="submission" date="2025-08" db="UniProtKB">
        <authorList>
            <consortium name="RefSeq"/>
        </authorList>
    </citation>
    <scope>IDENTIFICATION</scope>
    <source>
        <tissue evidence="5">Thorax and Abdomen</tissue>
    </source>
</reference>
<proteinExistence type="inferred from homology"/>
<protein>
    <submittedName>
        <fullName evidence="5">Protein seele isoform X1</fullName>
    </submittedName>
</protein>
<dbReference type="PANTHER" id="PTHR13341">
    <property type="entry name" value="MIR-INTERACTING SAPOSIN-LIKE PROTEIN"/>
    <property type="match status" value="1"/>
</dbReference>
<name>A0ABM3FZZ0_NEOLC</name>
<sequence>MNYLLGLSNHAYLCNSNSSSSGGGFLRSQLDLINRRRTVREPLFPSSPQCIWTMMFLTIISVLCLGIGAFTQSQQIDSKQLQCLVCRTTMDELEAEIAKIDPSVSIDVGNYRLDANGNVKQKSIPLARSEVHISDMLDSICAKLDDYVRATYKSTGQLTLLRIMDPTGGMNPDISKVDIVQDGDLNKSLKFYCEGIVDEFEDDIVQLFSKGTKDIDVKVCTDVANFCSDTVSGEDEFTEDDDFTERDEL</sequence>
<dbReference type="InterPro" id="IPR042415">
    <property type="entry name" value="CNPY"/>
</dbReference>
<evidence type="ECO:0000313" key="5">
    <source>
        <dbReference type="RefSeq" id="XP_046593574.1"/>
    </source>
</evidence>
<evidence type="ECO:0000256" key="2">
    <source>
        <dbReference type="SAM" id="Phobius"/>
    </source>
</evidence>
<keyword evidence="4" id="KW-1185">Reference proteome</keyword>
<organism evidence="4 5">
    <name type="scientific">Neodiprion lecontei</name>
    <name type="common">Redheaded pine sawfly</name>
    <dbReference type="NCBI Taxonomy" id="441921"/>
    <lineage>
        <taxon>Eukaryota</taxon>
        <taxon>Metazoa</taxon>
        <taxon>Ecdysozoa</taxon>
        <taxon>Arthropoda</taxon>
        <taxon>Hexapoda</taxon>
        <taxon>Insecta</taxon>
        <taxon>Pterygota</taxon>
        <taxon>Neoptera</taxon>
        <taxon>Endopterygota</taxon>
        <taxon>Hymenoptera</taxon>
        <taxon>Tenthredinoidea</taxon>
        <taxon>Diprionidae</taxon>
        <taxon>Diprioninae</taxon>
        <taxon>Neodiprion</taxon>
    </lineage>
</organism>